<evidence type="ECO:0000256" key="10">
    <source>
        <dbReference type="ARBA" id="ARBA00033765"/>
    </source>
</evidence>
<dbReference type="SUPFAM" id="SSF102114">
    <property type="entry name" value="Radical SAM enzymes"/>
    <property type="match status" value="1"/>
</dbReference>
<dbReference type="SFLD" id="SFLDS00029">
    <property type="entry name" value="Radical_SAM"/>
    <property type="match status" value="1"/>
</dbReference>
<dbReference type="SMART" id="SM00729">
    <property type="entry name" value="Elp3"/>
    <property type="match status" value="1"/>
</dbReference>
<dbReference type="Pfam" id="PF01938">
    <property type="entry name" value="TRAM"/>
    <property type="match status" value="1"/>
</dbReference>
<dbReference type="STRING" id="661089.ciss_18100"/>
<evidence type="ECO:0000256" key="6">
    <source>
        <dbReference type="ARBA" id="ARBA00022694"/>
    </source>
</evidence>
<dbReference type="InterPro" id="IPR020612">
    <property type="entry name" value="Methylthiotransferase_CS"/>
</dbReference>
<dbReference type="FunFam" id="3.40.50.12160:FF:000006">
    <property type="entry name" value="tRNA-2-methylthio-N(6)-dimethylallyladenosine synthase"/>
    <property type="match status" value="1"/>
</dbReference>
<dbReference type="InterPro" id="IPR006638">
    <property type="entry name" value="Elp3/MiaA/NifB-like_rSAM"/>
</dbReference>
<dbReference type="SFLD" id="SFLDG01082">
    <property type="entry name" value="B12-binding_domain_containing"/>
    <property type="match status" value="1"/>
</dbReference>
<feature type="domain" description="TRAM" evidence="12">
    <location>
        <begin position="378"/>
        <end position="440"/>
    </location>
</feature>
<evidence type="ECO:0000259" key="12">
    <source>
        <dbReference type="PROSITE" id="PS50926"/>
    </source>
</evidence>
<dbReference type="InterPro" id="IPR006463">
    <property type="entry name" value="MiaB_methiolase"/>
</dbReference>
<dbReference type="Gene3D" id="3.80.30.20">
    <property type="entry name" value="tm_1862 like domain"/>
    <property type="match status" value="1"/>
</dbReference>
<dbReference type="Proteomes" id="UP000187338">
    <property type="component" value="Unassembled WGS sequence"/>
</dbReference>
<comment type="catalytic activity">
    <reaction evidence="11">
        <text>N(6)-dimethylallyladenosine(37) in tRNA + (sulfur carrier)-SH + AH2 + 2 S-adenosyl-L-methionine = 2-methylsulfanyl-N(6)-dimethylallyladenosine(37) in tRNA + (sulfur carrier)-H + 5'-deoxyadenosine + L-methionine + A + S-adenosyl-L-homocysteine + 2 H(+)</text>
        <dbReference type="Rhea" id="RHEA:37067"/>
        <dbReference type="Rhea" id="RHEA-COMP:10375"/>
        <dbReference type="Rhea" id="RHEA-COMP:10376"/>
        <dbReference type="Rhea" id="RHEA-COMP:14737"/>
        <dbReference type="Rhea" id="RHEA-COMP:14739"/>
        <dbReference type="ChEBI" id="CHEBI:13193"/>
        <dbReference type="ChEBI" id="CHEBI:15378"/>
        <dbReference type="ChEBI" id="CHEBI:17319"/>
        <dbReference type="ChEBI" id="CHEBI:17499"/>
        <dbReference type="ChEBI" id="CHEBI:29917"/>
        <dbReference type="ChEBI" id="CHEBI:57844"/>
        <dbReference type="ChEBI" id="CHEBI:57856"/>
        <dbReference type="ChEBI" id="CHEBI:59789"/>
        <dbReference type="ChEBI" id="CHEBI:64428"/>
        <dbReference type="ChEBI" id="CHEBI:74415"/>
        <dbReference type="ChEBI" id="CHEBI:74417"/>
        <dbReference type="EC" id="2.8.4.3"/>
    </reaction>
</comment>
<keyword evidence="2 11" id="KW-0004">4Fe-4S</keyword>
<feature type="binding site" evidence="11">
    <location>
        <position position="83"/>
    </location>
    <ligand>
        <name>[4Fe-4S] cluster</name>
        <dbReference type="ChEBI" id="CHEBI:49883"/>
        <label>1</label>
    </ligand>
</feature>
<evidence type="ECO:0000256" key="2">
    <source>
        <dbReference type="ARBA" id="ARBA00022485"/>
    </source>
</evidence>
<dbReference type="EMBL" id="BDJL01000093">
    <property type="protein sequence ID" value="GAV25877.1"/>
    <property type="molecule type" value="Genomic_DNA"/>
</dbReference>
<dbReference type="Pfam" id="PF00919">
    <property type="entry name" value="UPF0004"/>
    <property type="match status" value="1"/>
</dbReference>
<comment type="cofactor">
    <cofactor evidence="11">
        <name>[4Fe-4S] cluster</name>
        <dbReference type="ChEBI" id="CHEBI:49883"/>
    </cofactor>
    <text evidence="11">Binds 2 [4Fe-4S] clusters. One cluster is coordinated with 3 cysteines and an exchangeable S-adenosyl-L-methionine.</text>
</comment>
<evidence type="ECO:0000256" key="11">
    <source>
        <dbReference type="HAMAP-Rule" id="MF_01864"/>
    </source>
</evidence>
<feature type="binding site" evidence="11">
    <location>
        <position position="166"/>
    </location>
    <ligand>
        <name>[4Fe-4S] cluster</name>
        <dbReference type="ChEBI" id="CHEBI:49883"/>
        <label>2</label>
        <note>4Fe-4S-S-AdoMet</note>
    </ligand>
</feature>
<evidence type="ECO:0000256" key="3">
    <source>
        <dbReference type="ARBA" id="ARBA00022490"/>
    </source>
</evidence>
<keyword evidence="9 11" id="KW-0411">Iron-sulfur</keyword>
<keyword evidence="4 11" id="KW-0808">Transferase</keyword>
<organism evidence="15 16">
    <name type="scientific">Carboxydothermus islandicus</name>
    <dbReference type="NCBI Taxonomy" id="661089"/>
    <lineage>
        <taxon>Bacteria</taxon>
        <taxon>Bacillati</taxon>
        <taxon>Bacillota</taxon>
        <taxon>Clostridia</taxon>
        <taxon>Thermoanaerobacterales</taxon>
        <taxon>Thermoanaerobacteraceae</taxon>
        <taxon>Carboxydothermus</taxon>
    </lineage>
</organism>
<comment type="caution">
    <text evidence="15">The sequence shown here is derived from an EMBL/GenBank/DDBJ whole genome shotgun (WGS) entry which is preliminary data.</text>
</comment>
<dbReference type="GO" id="GO:0035597">
    <property type="term" value="F:tRNA-2-methylthio-N(6)-dimethylallyladenosine(37) synthase activity"/>
    <property type="evidence" value="ECO:0007669"/>
    <property type="project" value="UniProtKB-EC"/>
</dbReference>
<dbReference type="PROSITE" id="PS51449">
    <property type="entry name" value="MTTASE_N"/>
    <property type="match status" value="1"/>
</dbReference>
<accession>A0A1L8D448</accession>
<dbReference type="HAMAP" id="MF_01864">
    <property type="entry name" value="tRNA_metthiotr_MiaB"/>
    <property type="match status" value="1"/>
</dbReference>
<comment type="function">
    <text evidence="1 11">Catalyzes the methylthiolation of N6-(dimethylallyl)adenosine (i(6)A), leading to the formation of 2-methylthio-N6-(dimethylallyl)adenosine (ms(2)i(6)A) at position 37 in tRNAs that read codons beginning with uridine.</text>
</comment>
<feature type="binding site" evidence="11">
    <location>
        <position position="159"/>
    </location>
    <ligand>
        <name>[4Fe-4S] cluster</name>
        <dbReference type="ChEBI" id="CHEBI:49883"/>
        <label>2</label>
        <note>4Fe-4S-S-AdoMet</note>
    </ligand>
</feature>
<dbReference type="PROSITE" id="PS51918">
    <property type="entry name" value="RADICAL_SAM"/>
    <property type="match status" value="1"/>
</dbReference>
<dbReference type="PROSITE" id="PS01278">
    <property type="entry name" value="MTTASE_RADICAL"/>
    <property type="match status" value="1"/>
</dbReference>
<evidence type="ECO:0000256" key="5">
    <source>
        <dbReference type="ARBA" id="ARBA00022691"/>
    </source>
</evidence>
<dbReference type="InterPro" id="IPR007197">
    <property type="entry name" value="rSAM"/>
</dbReference>
<dbReference type="OrthoDB" id="9805215at2"/>
<keyword evidence="5 11" id="KW-0949">S-adenosyl-L-methionine</keyword>
<sequence>MAEKSYYIITHGCQMNVHDSETIAGILESMGFVPSPEERTADLIIINTCSVRETAENKVFTKIGELKKLKRENPDLIIGVGGCIPQQEKVAKRLLERFPHLDFIFGTHNLPELPKILERVFEKHERVLEVWQSEGQIVEGIPVKREPGVRAWVTIMYGCNNFCTYCIVPYVRGRERSRKKEDILQEIRQLVAEGYREVTLLGQNVNSYGKDLKGKPMFAELLADIDKIDGLWRVRFTTSHPRDLTDDVIEVMASSRKICEHLHLPVQAGSNKILKAMHRGYTREYYLNLVEKIRAKIPGVSFTTDIIVGFPGETEEDFEQTLDLVRKVRYDSAFTFVYNKRTGTPAAEMIDQVPEEVKSRRIQELIELQNGISLELNKNEEGNIHEILVEGKSKTDETKLAGRTRTNKLVVFKGSEDLAGKLVKVKITEGKLFHLEGVLV</sequence>
<feature type="binding site" evidence="11">
    <location>
        <position position="49"/>
    </location>
    <ligand>
        <name>[4Fe-4S] cluster</name>
        <dbReference type="ChEBI" id="CHEBI:49883"/>
        <label>1</label>
    </ligand>
</feature>
<feature type="domain" description="MTTase N-terminal" evidence="13">
    <location>
        <begin position="4"/>
        <end position="122"/>
    </location>
</feature>
<keyword evidence="3 11" id="KW-0963">Cytoplasm</keyword>
<keyword evidence="16" id="KW-1185">Reference proteome</keyword>
<dbReference type="InterPro" id="IPR023404">
    <property type="entry name" value="rSAM_horseshoe"/>
</dbReference>
<dbReference type="SFLD" id="SFLDF00273">
    <property type="entry name" value="(dimethylallyl)adenosine_tRNA"/>
    <property type="match status" value="1"/>
</dbReference>
<proteinExistence type="inferred from homology"/>
<comment type="similarity">
    <text evidence="11">Belongs to the methylthiotransferase family. MiaB subfamily.</text>
</comment>
<dbReference type="InterPro" id="IPR038135">
    <property type="entry name" value="Methylthiotransferase_N_sf"/>
</dbReference>
<evidence type="ECO:0000313" key="15">
    <source>
        <dbReference type="EMBL" id="GAV25877.1"/>
    </source>
</evidence>
<evidence type="ECO:0000256" key="7">
    <source>
        <dbReference type="ARBA" id="ARBA00022723"/>
    </source>
</evidence>
<dbReference type="InterPro" id="IPR058240">
    <property type="entry name" value="rSAM_sf"/>
</dbReference>
<dbReference type="NCBIfam" id="TIGR01574">
    <property type="entry name" value="miaB-methiolase"/>
    <property type="match status" value="1"/>
</dbReference>
<dbReference type="SFLD" id="SFLDG01061">
    <property type="entry name" value="methylthiotransferase"/>
    <property type="match status" value="1"/>
</dbReference>
<keyword evidence="7 11" id="KW-0479">Metal-binding</keyword>
<dbReference type="AlphaFoldDB" id="A0A1L8D448"/>
<feature type="binding site" evidence="11">
    <location>
        <position position="163"/>
    </location>
    <ligand>
        <name>[4Fe-4S] cluster</name>
        <dbReference type="ChEBI" id="CHEBI:49883"/>
        <label>2</label>
        <note>4Fe-4S-S-AdoMet</note>
    </ligand>
</feature>
<dbReference type="InterPro" id="IPR002792">
    <property type="entry name" value="TRAM_dom"/>
</dbReference>
<dbReference type="EC" id="2.8.4.3" evidence="10 11"/>
<dbReference type="PANTHER" id="PTHR43020">
    <property type="entry name" value="CDK5 REGULATORY SUBUNIT-ASSOCIATED PROTEIN 1"/>
    <property type="match status" value="1"/>
</dbReference>
<dbReference type="RefSeq" id="WP_077177543.1">
    <property type="nucleotide sequence ID" value="NZ_BDJL01000093.1"/>
</dbReference>
<dbReference type="GO" id="GO:0046872">
    <property type="term" value="F:metal ion binding"/>
    <property type="evidence" value="ECO:0007669"/>
    <property type="project" value="UniProtKB-KW"/>
</dbReference>
<dbReference type="GO" id="GO:0051539">
    <property type="term" value="F:4 iron, 4 sulfur cluster binding"/>
    <property type="evidence" value="ECO:0007669"/>
    <property type="project" value="UniProtKB-UniRule"/>
</dbReference>
<dbReference type="NCBIfam" id="TIGR00089">
    <property type="entry name" value="MiaB/RimO family radical SAM methylthiotransferase"/>
    <property type="match status" value="1"/>
</dbReference>
<evidence type="ECO:0000256" key="9">
    <source>
        <dbReference type="ARBA" id="ARBA00023014"/>
    </source>
</evidence>
<reference evidence="16" key="1">
    <citation type="submission" date="2016-12" db="EMBL/GenBank/DDBJ databases">
        <title>Draft Genome Sequences od Carboxydothermus pertinax and islandicus, Hydrogenogenic Carboxydotrophic Bacteria.</title>
        <authorList>
            <person name="Fukuyama Y."/>
            <person name="Ohmae K."/>
            <person name="Yoneda Y."/>
            <person name="Yoshida T."/>
            <person name="Sako Y."/>
        </authorList>
    </citation>
    <scope>NUCLEOTIDE SEQUENCE [LARGE SCALE GENOMIC DNA]</scope>
    <source>
        <strain evidence="16">SET</strain>
    </source>
</reference>
<evidence type="ECO:0000259" key="14">
    <source>
        <dbReference type="PROSITE" id="PS51918"/>
    </source>
</evidence>
<dbReference type="CDD" id="cd01335">
    <property type="entry name" value="Radical_SAM"/>
    <property type="match status" value="1"/>
</dbReference>
<evidence type="ECO:0000313" key="16">
    <source>
        <dbReference type="Proteomes" id="UP000187338"/>
    </source>
</evidence>
<feature type="domain" description="Radical SAM core" evidence="14">
    <location>
        <begin position="145"/>
        <end position="375"/>
    </location>
</feature>
<feature type="binding site" evidence="11">
    <location>
        <position position="13"/>
    </location>
    <ligand>
        <name>[4Fe-4S] cluster</name>
        <dbReference type="ChEBI" id="CHEBI:49883"/>
        <label>1</label>
    </ligand>
</feature>
<dbReference type="GO" id="GO:0005829">
    <property type="term" value="C:cytosol"/>
    <property type="evidence" value="ECO:0007669"/>
    <property type="project" value="TreeGrafter"/>
</dbReference>
<dbReference type="Gene3D" id="3.40.50.12160">
    <property type="entry name" value="Methylthiotransferase, N-terminal domain"/>
    <property type="match status" value="1"/>
</dbReference>
<evidence type="ECO:0000259" key="13">
    <source>
        <dbReference type="PROSITE" id="PS51449"/>
    </source>
</evidence>
<name>A0A1L8D448_9THEO</name>
<dbReference type="PROSITE" id="PS50926">
    <property type="entry name" value="TRAM"/>
    <property type="match status" value="1"/>
</dbReference>
<dbReference type="InterPro" id="IPR005839">
    <property type="entry name" value="Methylthiotransferase"/>
</dbReference>
<keyword evidence="8 11" id="KW-0408">Iron</keyword>
<evidence type="ECO:0000256" key="8">
    <source>
        <dbReference type="ARBA" id="ARBA00023004"/>
    </source>
</evidence>
<comment type="subunit">
    <text evidence="11">Monomer.</text>
</comment>
<comment type="subcellular location">
    <subcellularLocation>
        <location evidence="11">Cytoplasm</location>
    </subcellularLocation>
</comment>
<dbReference type="FunFam" id="3.80.30.20:FF:000001">
    <property type="entry name" value="tRNA-2-methylthio-N(6)-dimethylallyladenosine synthase 2"/>
    <property type="match status" value="1"/>
</dbReference>
<evidence type="ECO:0000256" key="1">
    <source>
        <dbReference type="ARBA" id="ARBA00003234"/>
    </source>
</evidence>
<dbReference type="Pfam" id="PF04055">
    <property type="entry name" value="Radical_SAM"/>
    <property type="match status" value="1"/>
</dbReference>
<evidence type="ECO:0000256" key="4">
    <source>
        <dbReference type="ARBA" id="ARBA00022679"/>
    </source>
</evidence>
<keyword evidence="6 11" id="KW-0819">tRNA processing</keyword>
<gene>
    <name evidence="11" type="primary">miaB</name>
    <name evidence="15" type="ORF">ciss_18100</name>
</gene>
<protein>
    <recommendedName>
        <fullName evidence="10 11">tRNA-2-methylthio-N(6)-dimethylallyladenosine synthase</fullName>
        <ecNumber evidence="10 11">2.8.4.3</ecNumber>
    </recommendedName>
    <alternativeName>
        <fullName evidence="11">(Dimethylallyl)adenosine tRNA methylthiotransferase MiaB</fullName>
    </alternativeName>
    <alternativeName>
        <fullName evidence="11">tRNA-i(6)A37 methylthiotransferase</fullName>
    </alternativeName>
</protein>
<dbReference type="PANTHER" id="PTHR43020:SF2">
    <property type="entry name" value="MITOCHONDRIAL TRNA METHYLTHIOTRANSFERASE CDK5RAP1"/>
    <property type="match status" value="1"/>
</dbReference>
<dbReference type="InterPro" id="IPR013848">
    <property type="entry name" value="Methylthiotransferase_N"/>
</dbReference>